<dbReference type="Proteomes" id="UP000789524">
    <property type="component" value="Unassembled WGS sequence"/>
</dbReference>
<organism evidence="1 2">
    <name type="scientific">Danaus chrysippus</name>
    <name type="common">African queen</name>
    <dbReference type="NCBI Taxonomy" id="151541"/>
    <lineage>
        <taxon>Eukaryota</taxon>
        <taxon>Metazoa</taxon>
        <taxon>Ecdysozoa</taxon>
        <taxon>Arthropoda</taxon>
        <taxon>Hexapoda</taxon>
        <taxon>Insecta</taxon>
        <taxon>Pterygota</taxon>
        <taxon>Neoptera</taxon>
        <taxon>Endopterygota</taxon>
        <taxon>Lepidoptera</taxon>
        <taxon>Glossata</taxon>
        <taxon>Ditrysia</taxon>
        <taxon>Papilionoidea</taxon>
        <taxon>Nymphalidae</taxon>
        <taxon>Danainae</taxon>
        <taxon>Danaini</taxon>
        <taxon>Danaina</taxon>
        <taxon>Danaus</taxon>
        <taxon>Anosia</taxon>
    </lineage>
</organism>
<dbReference type="PANTHER" id="PTHR16071:SF2">
    <property type="entry name" value="FIGNL1-INTERACTING REGULATOR OF RECOMBINATION AND MITOSIS"/>
    <property type="match status" value="1"/>
</dbReference>
<dbReference type="OrthoDB" id="6088000at2759"/>
<keyword evidence="2" id="KW-1185">Reference proteome</keyword>
<protein>
    <submittedName>
        <fullName evidence="1">(African queen) hypothetical protein</fullName>
    </submittedName>
</protein>
<gene>
    <name evidence="1" type="ORF">DCHRY22_LOCUS4987</name>
</gene>
<reference evidence="1" key="1">
    <citation type="submission" date="2021-09" db="EMBL/GenBank/DDBJ databases">
        <authorList>
            <person name="Martin H S."/>
        </authorList>
    </citation>
    <scope>NUCLEOTIDE SEQUENCE</scope>
</reference>
<evidence type="ECO:0000313" key="1">
    <source>
        <dbReference type="EMBL" id="CAG9563917.1"/>
    </source>
</evidence>
<accession>A0A8J2QIV7</accession>
<evidence type="ECO:0000313" key="2">
    <source>
        <dbReference type="Proteomes" id="UP000789524"/>
    </source>
</evidence>
<proteinExistence type="predicted"/>
<sequence length="714" mass="83413">MFEKQLKDLFRNCHELQLTYLMVLEKNFIFDMTEKEEHDIFMETLSINLKIGELVQALDVKTMAEQWKAYTMICEKYSNFLSDGDIYTKSTKVLVDIVRNNMKTAIEANEDKIVIRSLKVASFSLKILLRICKIFKCTSRNNYEDIVDVLQEILLYNSNYYALNDKIKTEVLNVINTHLITPSEAIISTLVVEEYFIKYVNSIQFNNTEDLKILKYILLVAEIMKAAPSQTNTNEISLNMIKNIISILPQCHKYLNMSLEFSYKSNEIIYGLFEHLLINSLKASSCLSSQCYAKLEKMLIEIILCTDCVSAVFCSNLWVLLCKSGSSQLQLNTLLGLIQLNYKLEGNTAFPFSPQSSNLACTIANLFKILQYHEKLQIYKQFSIYDEKSYDLWAILKIRNLPENLQMSARKVVIQKMVNMTEIHNENLQREQIQDMTKIMKLASTCEFLECDSRVENVLVIAWCKVCPKTNNINLEKYLDMGSVLYFRFLTALVSLTESYYERFSDKSQMFKIVHVIADLLMLGNIETIIVLVKLFCKMVVRKEGRSQNDSIVLTFKYLFESDVKEYVYSVIISNKDFDKFFTQMFYKEKTLQEACSNIKQFKSILHNNYEWQQKLQSVSEYRYSHKCIQSIDVAKFTTKISECDFNSEDFDMSFDNEDEYRVNKKAKMDLNIGNILERLESEVSQLCQVKENILNEHYKTRIRNICEKLVNLT</sequence>
<name>A0A8J2QIV7_9NEOP</name>
<dbReference type="Pfam" id="PF14868">
    <property type="entry name" value="DUF4487"/>
    <property type="match status" value="1"/>
</dbReference>
<dbReference type="EMBL" id="CAKASE010000050">
    <property type="protein sequence ID" value="CAG9563917.1"/>
    <property type="molecule type" value="Genomic_DNA"/>
</dbReference>
<comment type="caution">
    <text evidence="1">The sequence shown here is derived from an EMBL/GenBank/DDBJ whole genome shotgun (WGS) entry which is preliminary data.</text>
</comment>
<dbReference type="PANTHER" id="PTHR16071">
    <property type="entry name" value="CHROMOSOME 1 OPEN READING FRAME 112"/>
    <property type="match status" value="1"/>
</dbReference>
<dbReference type="AlphaFoldDB" id="A0A8J2QIV7"/>
<dbReference type="InterPro" id="IPR027902">
    <property type="entry name" value="DUF4487"/>
</dbReference>